<name>A0A8S5VVQ2_9CAUD</name>
<protein>
    <submittedName>
        <fullName evidence="1">NinB protein</fullName>
    </submittedName>
</protein>
<accession>A0A8S5VVQ2</accession>
<reference evidence="1" key="1">
    <citation type="journal article" date="2021" name="Proc. Natl. Acad. Sci. U.S.A.">
        <title>A Catalog of Tens of Thousands of Viruses from Human Metagenomes Reveals Hidden Associations with Chronic Diseases.</title>
        <authorList>
            <person name="Tisza M.J."/>
            <person name="Buck C.B."/>
        </authorList>
    </citation>
    <scope>NUCLEOTIDE SEQUENCE</scope>
    <source>
        <strain evidence="1">CtY4J10</strain>
    </source>
</reference>
<proteinExistence type="predicted"/>
<evidence type="ECO:0000313" key="1">
    <source>
        <dbReference type="EMBL" id="DAG99379.1"/>
    </source>
</evidence>
<dbReference type="EMBL" id="BK035411">
    <property type="protein sequence ID" value="DAG99379.1"/>
    <property type="molecule type" value="Genomic_DNA"/>
</dbReference>
<sequence length="183" mass="20039">MKQQISIKQAVVIGNTITLECSPADCDKVRAVIDENKPLAAVIGTSTQKRSLSANAYAWTLMNQLAAKINRPVLDIYRDLIRDIGGSSAIITISAPAAKAFKVGWEAKGDGWQVHKLDEMATPQGAFYTLQCWYGSSVFDTSQMHRLIELIVQECQQQSIPTMTPEEIAKLKGLTDDAPTDAQ</sequence>
<dbReference type="Gene3D" id="1.10.3790.10">
    <property type="entry name" value="NinB"/>
    <property type="match status" value="1"/>
</dbReference>
<dbReference type="InterPro" id="IPR036619">
    <property type="entry name" value="NinB_sf"/>
</dbReference>
<organism evidence="1">
    <name type="scientific">Ackermannviridae sp</name>
    <dbReference type="NCBI Taxonomy" id="2831612"/>
    <lineage>
        <taxon>Viruses</taxon>
        <taxon>Duplodnaviria</taxon>
        <taxon>Heunggongvirae</taxon>
        <taxon>Uroviricota</taxon>
        <taxon>Caudoviricetes</taxon>
        <taxon>Pantevenvirales</taxon>
        <taxon>Ackermannviridae</taxon>
    </lineage>
</organism>